<dbReference type="PANTHER" id="PTHR42756">
    <property type="entry name" value="TRANSCRIPTIONAL REGULATOR, MARR"/>
    <property type="match status" value="1"/>
</dbReference>
<evidence type="ECO:0000313" key="5">
    <source>
        <dbReference type="EMBL" id="RRK35396.1"/>
    </source>
</evidence>
<dbReference type="InterPro" id="IPR000835">
    <property type="entry name" value="HTH_MarR-typ"/>
</dbReference>
<comment type="caution">
    <text evidence="5">The sequence shown here is derived from an EMBL/GenBank/DDBJ whole genome shotgun (WGS) entry which is preliminary data.</text>
</comment>
<dbReference type="InterPro" id="IPR036388">
    <property type="entry name" value="WH-like_DNA-bd_sf"/>
</dbReference>
<dbReference type="RefSeq" id="WP_125128279.1">
    <property type="nucleotide sequence ID" value="NZ_RHJS01000002.1"/>
</dbReference>
<feature type="domain" description="HTH marR-type" evidence="4">
    <location>
        <begin position="11"/>
        <end position="139"/>
    </location>
</feature>
<accession>A0A3R8RA74</accession>
<dbReference type="Proteomes" id="UP000274920">
    <property type="component" value="Unassembled WGS sequence"/>
</dbReference>
<evidence type="ECO:0000259" key="4">
    <source>
        <dbReference type="PROSITE" id="PS50995"/>
    </source>
</evidence>
<evidence type="ECO:0000256" key="2">
    <source>
        <dbReference type="ARBA" id="ARBA00023125"/>
    </source>
</evidence>
<keyword evidence="1" id="KW-0805">Transcription regulation</keyword>
<gene>
    <name evidence="5" type="ORF">EBB54_17005</name>
</gene>
<keyword evidence="3" id="KW-0804">Transcription</keyword>
<dbReference type="EMBL" id="RHJS01000002">
    <property type="protein sequence ID" value="RRK35396.1"/>
    <property type="molecule type" value="Genomic_DNA"/>
</dbReference>
<proteinExistence type="predicted"/>
<sequence length="153" mass="17594">MDAYETINDILVNLFYEILELEEKAIITDEFRDISNNDMHIIEAIGLGDDSTMSAVARKLKITAGSLTTSMNSLVKKGYAERRRCDQDRRVVYISLTDKGRKAYFHHERFHRQMTNAAIANLNEGELPLLAKTLNGLAVFFRNYEEDQERMAD</sequence>
<name>A0A3R8RA74_9FIRM</name>
<keyword evidence="2" id="KW-0238">DNA-binding</keyword>
<dbReference type="AlphaFoldDB" id="A0A3R8RA74"/>
<dbReference type="SMART" id="SM00347">
    <property type="entry name" value="HTH_MARR"/>
    <property type="match status" value="1"/>
</dbReference>
<keyword evidence="6" id="KW-1185">Reference proteome</keyword>
<reference evidence="5" key="1">
    <citation type="submission" date="2018-10" db="EMBL/GenBank/DDBJ databases">
        <title>Schaedlerella arabinophila gen. nov. sp. nov., isolated from the mouse intestinal tract and comparative analysis with the genome of the closely related altered Schaedler flora strain ASF502.</title>
        <authorList>
            <person name="Miyake S."/>
            <person name="Soh M."/>
            <person name="Seedorf H."/>
        </authorList>
    </citation>
    <scope>NUCLEOTIDE SEQUENCE [LARGE SCALE GENOMIC DNA]</scope>
    <source>
        <strain evidence="5">DSM 106076</strain>
    </source>
</reference>
<dbReference type="SUPFAM" id="SSF46785">
    <property type="entry name" value="Winged helix' DNA-binding domain"/>
    <property type="match status" value="1"/>
</dbReference>
<dbReference type="PANTHER" id="PTHR42756:SF1">
    <property type="entry name" value="TRANSCRIPTIONAL REPRESSOR OF EMRAB OPERON"/>
    <property type="match status" value="1"/>
</dbReference>
<evidence type="ECO:0000256" key="1">
    <source>
        <dbReference type="ARBA" id="ARBA00023015"/>
    </source>
</evidence>
<organism evidence="5 6">
    <name type="scientific">Schaedlerella arabinosiphila</name>
    <dbReference type="NCBI Taxonomy" id="2044587"/>
    <lineage>
        <taxon>Bacteria</taxon>
        <taxon>Bacillati</taxon>
        <taxon>Bacillota</taxon>
        <taxon>Clostridia</taxon>
        <taxon>Lachnospirales</taxon>
        <taxon>Lachnospiraceae</taxon>
        <taxon>Schaedlerella</taxon>
    </lineage>
</organism>
<dbReference type="Pfam" id="PF12802">
    <property type="entry name" value="MarR_2"/>
    <property type="match status" value="1"/>
</dbReference>
<dbReference type="PROSITE" id="PS50995">
    <property type="entry name" value="HTH_MARR_2"/>
    <property type="match status" value="1"/>
</dbReference>
<dbReference type="Gene3D" id="1.10.10.10">
    <property type="entry name" value="Winged helix-like DNA-binding domain superfamily/Winged helix DNA-binding domain"/>
    <property type="match status" value="1"/>
</dbReference>
<dbReference type="GO" id="GO:0003677">
    <property type="term" value="F:DNA binding"/>
    <property type="evidence" value="ECO:0007669"/>
    <property type="project" value="UniProtKB-KW"/>
</dbReference>
<dbReference type="GO" id="GO:0003700">
    <property type="term" value="F:DNA-binding transcription factor activity"/>
    <property type="evidence" value="ECO:0007669"/>
    <property type="project" value="InterPro"/>
</dbReference>
<evidence type="ECO:0000256" key="3">
    <source>
        <dbReference type="ARBA" id="ARBA00023163"/>
    </source>
</evidence>
<evidence type="ECO:0000313" key="6">
    <source>
        <dbReference type="Proteomes" id="UP000274920"/>
    </source>
</evidence>
<dbReference type="InterPro" id="IPR036390">
    <property type="entry name" value="WH_DNA-bd_sf"/>
</dbReference>
<protein>
    <submittedName>
        <fullName evidence="5">MarR family transcriptional regulator</fullName>
    </submittedName>
</protein>
<dbReference type="PRINTS" id="PR00598">
    <property type="entry name" value="HTHMARR"/>
</dbReference>